<proteinExistence type="predicted"/>
<dbReference type="SUPFAM" id="SSF53756">
    <property type="entry name" value="UDP-Glycosyltransferase/glycogen phosphorylase"/>
    <property type="match status" value="1"/>
</dbReference>
<evidence type="ECO:0000313" key="1">
    <source>
        <dbReference type="EMBL" id="RVU21631.1"/>
    </source>
</evidence>
<sequence>MNHQTPPSAETTGSIPEPLHLFLNRGGAGNPILHAFAGGLGRTVDRHAEDETGPRDGTVVVWGVLRGSDRVVEYARASGGHFLYIDHAYFSRGHYLNYRITHNRHEAGPVRVCPPDRIAAHAVDLRPWNRNGRHILVCPPTEHFVKAHRCEGWLDRTLEELRQVTDRPLVVRVKPQKGMDMPSLPEALADAHALVTHSSNVAVEAVTMGTPVFVSTTSAAAPVGLTALADIERPVYPDRRAWLSHLGYSQFSMDELKSGEAWRLLREWETRPFAPVERDG</sequence>
<gene>
    <name evidence="1" type="ORF">EOE48_00805</name>
</gene>
<dbReference type="RefSeq" id="WP_127726874.1">
    <property type="nucleotide sequence ID" value="NZ_SACP01000001.1"/>
</dbReference>
<dbReference type="AlphaFoldDB" id="A0A437PH76"/>
<protein>
    <submittedName>
        <fullName evidence="1">Uncharacterized protein</fullName>
    </submittedName>
</protein>
<accession>A0A437PH76</accession>
<evidence type="ECO:0000313" key="2">
    <source>
        <dbReference type="Proteomes" id="UP000286997"/>
    </source>
</evidence>
<dbReference type="EMBL" id="SACP01000001">
    <property type="protein sequence ID" value="RVU21631.1"/>
    <property type="molecule type" value="Genomic_DNA"/>
</dbReference>
<comment type="caution">
    <text evidence="1">The sequence shown here is derived from an EMBL/GenBank/DDBJ whole genome shotgun (WGS) entry which is preliminary data.</text>
</comment>
<keyword evidence="2" id="KW-1185">Reference proteome</keyword>
<dbReference type="Proteomes" id="UP000286997">
    <property type="component" value="Unassembled WGS sequence"/>
</dbReference>
<name>A0A437PH76_9HYPH</name>
<dbReference type="OrthoDB" id="8448454at2"/>
<organism evidence="1 2">
    <name type="scientific">Methylobacterium oryzihabitans</name>
    <dbReference type="NCBI Taxonomy" id="2499852"/>
    <lineage>
        <taxon>Bacteria</taxon>
        <taxon>Pseudomonadati</taxon>
        <taxon>Pseudomonadota</taxon>
        <taxon>Alphaproteobacteria</taxon>
        <taxon>Hyphomicrobiales</taxon>
        <taxon>Methylobacteriaceae</taxon>
        <taxon>Methylobacterium</taxon>
    </lineage>
</organism>
<reference evidence="1 2" key="1">
    <citation type="submission" date="2019-01" db="EMBL/GenBank/DDBJ databases">
        <authorList>
            <person name="Chen W.-M."/>
        </authorList>
    </citation>
    <scope>NUCLEOTIDE SEQUENCE [LARGE SCALE GENOMIC DNA]</scope>
    <source>
        <strain evidence="1 2">TER-1</strain>
    </source>
</reference>